<feature type="region of interest" description="Disordered" evidence="4">
    <location>
        <begin position="546"/>
        <end position="583"/>
    </location>
</feature>
<feature type="compositionally biased region" description="Basic residues" evidence="4">
    <location>
        <begin position="151"/>
        <end position="160"/>
    </location>
</feature>
<reference evidence="6 7" key="1">
    <citation type="submission" date="2020-02" db="EMBL/GenBank/DDBJ databases">
        <title>A chromosome-scale genome assembly of the black bullhead catfish (Ameiurus melas).</title>
        <authorList>
            <person name="Wen M."/>
            <person name="Zham M."/>
            <person name="Cabau C."/>
            <person name="Klopp C."/>
            <person name="Donnadieu C."/>
            <person name="Roques C."/>
            <person name="Bouchez O."/>
            <person name="Lampietro C."/>
            <person name="Jouanno E."/>
            <person name="Herpin A."/>
            <person name="Louis A."/>
            <person name="Berthelot C."/>
            <person name="Parey E."/>
            <person name="Roest-Crollius H."/>
            <person name="Braasch I."/>
            <person name="Postlethwait J."/>
            <person name="Robinson-Rechavi M."/>
            <person name="Echchiki A."/>
            <person name="Begum T."/>
            <person name="Montfort J."/>
            <person name="Schartl M."/>
            <person name="Bobe J."/>
            <person name="Guiguen Y."/>
        </authorList>
    </citation>
    <scope>NUCLEOTIDE SEQUENCE [LARGE SCALE GENOMIC DNA]</scope>
    <source>
        <strain evidence="6">M_S1</strain>
        <tissue evidence="6">Blood</tissue>
    </source>
</reference>
<feature type="compositionally biased region" description="Low complexity" evidence="4">
    <location>
        <begin position="168"/>
        <end position="180"/>
    </location>
</feature>
<dbReference type="PANTHER" id="PTHR16093">
    <property type="entry name" value="COILED-COIL DOMAIN-CONTAINING PROTEIN 120 FAMILY MEMBER"/>
    <property type="match status" value="1"/>
</dbReference>
<keyword evidence="3" id="KW-0175">Coiled coil</keyword>
<dbReference type="InterPro" id="IPR021774">
    <property type="entry name" value="CUPID"/>
</dbReference>
<accession>A0A7J5ZTM7</accession>
<evidence type="ECO:0000259" key="5">
    <source>
        <dbReference type="Pfam" id="PF11819"/>
    </source>
</evidence>
<organism evidence="6 7">
    <name type="scientific">Ameiurus melas</name>
    <name type="common">Black bullhead</name>
    <name type="synonym">Silurus melas</name>
    <dbReference type="NCBI Taxonomy" id="219545"/>
    <lineage>
        <taxon>Eukaryota</taxon>
        <taxon>Metazoa</taxon>
        <taxon>Chordata</taxon>
        <taxon>Craniata</taxon>
        <taxon>Vertebrata</taxon>
        <taxon>Euteleostomi</taxon>
        <taxon>Actinopterygii</taxon>
        <taxon>Neopterygii</taxon>
        <taxon>Teleostei</taxon>
        <taxon>Ostariophysi</taxon>
        <taxon>Siluriformes</taxon>
        <taxon>Ictaluridae</taxon>
        <taxon>Ameiurus</taxon>
    </lineage>
</organism>
<keyword evidence="2" id="KW-0963">Cytoplasm</keyword>
<feature type="compositionally biased region" description="Polar residues" evidence="4">
    <location>
        <begin position="505"/>
        <end position="519"/>
    </location>
</feature>
<dbReference type="PANTHER" id="PTHR16093:SF5">
    <property type="entry name" value="COILED-COIL DOMAIN-CONTAINING PROTEIN 120"/>
    <property type="match status" value="1"/>
</dbReference>
<name>A0A7J5ZTM7_AMEME</name>
<evidence type="ECO:0000256" key="3">
    <source>
        <dbReference type="ARBA" id="ARBA00023054"/>
    </source>
</evidence>
<feature type="compositionally biased region" description="Basic and acidic residues" evidence="4">
    <location>
        <begin position="619"/>
        <end position="629"/>
    </location>
</feature>
<dbReference type="AlphaFoldDB" id="A0A7J5ZTM7"/>
<sequence length="638" mass="69781">MATSPTHCSTHEHGWTVKSQSSSKTHDMEVKGHIIMGPELQGSTDTKQRAERMVELQERRRCLQALLSTRLAELRRVCLQEAELTGELPNEFPLDAGENPPHVRRRVGTARSGSKSNSKSEEEDASQHKSKKTLFSGALRRHVEAEQQLAHGKRTTVHRGCHTENTVRSESSSTSDSTSQETEELSNGPSPSQPRLVPGSPDSRFCRKLSPVEIYYEMKTRRNSVSSSASPSRSLPRSVSNLEGRSVPATPQLTRNGPIGVHIRSESSSSTSALKQRSDNPEVTQAVPVSSQDAFSPGHLGCSYSAQTRRSNSSDALLDRCVDEGQISGPMVRNGSHKSSEALLDGRLKQVNGHAEVTRVRSISGGRGTSGSSGGYSDVLLDYVWGKQQKMQQMVQQQQQQHQQQQRLQAQNSIKARAWHEVPPVPPPPYANGFSSSSQGLIVASGPPAYSPLMLRGKPGEPRRVKVSRTKSCGPFIPVQQGYTEIPVANGHNVVGQFQPRQRPPNYSTDLSSGSTPQDEPTRNLHKALALEGLRDWYLRNALGQPGTACTGKGQEGAPPQRRRTTASLHPSHPPLKQPTQSFQGDTAYAHLPQSATFHGHPLRSADFSPYQDTFSSKMEDLTLKETNNDRPSPGTLV</sequence>
<evidence type="ECO:0000313" key="6">
    <source>
        <dbReference type="EMBL" id="KAF4072588.1"/>
    </source>
</evidence>
<evidence type="ECO:0000256" key="2">
    <source>
        <dbReference type="ARBA" id="ARBA00022490"/>
    </source>
</evidence>
<feature type="compositionally biased region" description="Low complexity" evidence="4">
    <location>
        <begin position="223"/>
        <end position="242"/>
    </location>
</feature>
<feature type="compositionally biased region" description="Polar residues" evidence="4">
    <location>
        <begin position="266"/>
        <end position="294"/>
    </location>
</feature>
<feature type="region of interest" description="Disordered" evidence="4">
    <location>
        <begin position="495"/>
        <end position="523"/>
    </location>
</feature>
<proteinExistence type="predicted"/>
<feature type="region of interest" description="Disordered" evidence="4">
    <location>
        <begin position="89"/>
        <end position="204"/>
    </location>
</feature>
<evidence type="ECO:0000256" key="4">
    <source>
        <dbReference type="SAM" id="MobiDB-lite"/>
    </source>
</evidence>
<comment type="caution">
    <text evidence="6">The sequence shown here is derived from an EMBL/GenBank/DDBJ whole genome shotgun (WGS) entry which is preliminary data.</text>
</comment>
<evidence type="ECO:0000313" key="7">
    <source>
        <dbReference type="Proteomes" id="UP000593565"/>
    </source>
</evidence>
<gene>
    <name evidence="6" type="ORF">AMELA_G00264610</name>
</gene>
<feature type="region of interest" description="Disordered" evidence="4">
    <location>
        <begin position="1"/>
        <end position="26"/>
    </location>
</feature>
<comment type="subcellular location">
    <subcellularLocation>
        <location evidence="1">Cytoplasm</location>
    </subcellularLocation>
</comment>
<feature type="domain" description="Cytohesin Ubiquitin Protein Inducing" evidence="5">
    <location>
        <begin position="41"/>
        <end position="129"/>
    </location>
</feature>
<dbReference type="EMBL" id="JAAGNN010000025">
    <property type="protein sequence ID" value="KAF4072588.1"/>
    <property type="molecule type" value="Genomic_DNA"/>
</dbReference>
<feature type="region of interest" description="Disordered" evidence="4">
    <location>
        <begin position="619"/>
        <end position="638"/>
    </location>
</feature>
<evidence type="ECO:0000256" key="1">
    <source>
        <dbReference type="ARBA" id="ARBA00004496"/>
    </source>
</evidence>
<feature type="region of interest" description="Disordered" evidence="4">
    <location>
        <begin position="221"/>
        <end position="294"/>
    </location>
</feature>
<dbReference type="Proteomes" id="UP000593565">
    <property type="component" value="Unassembled WGS sequence"/>
</dbReference>
<keyword evidence="7" id="KW-1185">Reference proteome</keyword>
<protein>
    <recommendedName>
        <fullName evidence="5">Cytohesin Ubiquitin Protein Inducing domain-containing protein</fullName>
    </recommendedName>
</protein>
<dbReference type="GO" id="GO:0005737">
    <property type="term" value="C:cytoplasm"/>
    <property type="evidence" value="ECO:0007669"/>
    <property type="project" value="UniProtKB-SubCell"/>
</dbReference>
<dbReference type="InterPro" id="IPR043447">
    <property type="entry name" value="CCDC120/INAVA"/>
</dbReference>
<dbReference type="Pfam" id="PF11819">
    <property type="entry name" value="CUPID"/>
    <property type="match status" value="1"/>
</dbReference>
<dbReference type="OrthoDB" id="10063592at2759"/>